<dbReference type="OrthoDB" id="9762420at2"/>
<dbReference type="InterPro" id="IPR037026">
    <property type="entry name" value="Vgr_OB-fold_dom_sf"/>
</dbReference>
<dbReference type="SUPFAM" id="SSF69279">
    <property type="entry name" value="Phage tail proteins"/>
    <property type="match status" value="2"/>
</dbReference>
<dbReference type="PANTHER" id="PTHR32305">
    <property type="match status" value="1"/>
</dbReference>
<evidence type="ECO:0000256" key="1">
    <source>
        <dbReference type="ARBA" id="ARBA00005558"/>
    </source>
</evidence>
<dbReference type="SUPFAM" id="SSF69255">
    <property type="entry name" value="gp5 N-terminal domain-like"/>
    <property type="match status" value="1"/>
</dbReference>
<dbReference type="InterPro" id="IPR006533">
    <property type="entry name" value="T6SS_Vgr_RhsGE"/>
</dbReference>
<sequence>MRTLNFRLTIDGVSDPTLVVRQFQGYESISDSRDTGNPICGYRYQIDIASRRSSHTADAMVDSKALLEVIKNGQVVQKVHGIIRNFSKGDTGHHHTFYAITLVPSLERLSLRQNSRIFQQKNAQEILTTLLGEMGISDFSFSLKRPPATREFCVQYRESDLAFFHRLAAEEGMMYTFSHEDSKHTLIITDNPEGFPVLGAPVLYNALSGGANELACVTTLTEHKQAEVSTLQMQDYSFKKPSYPFTQTVDGKAMDYQNQTYEYFDHPGRFKDDGNGKAFSQIRMEYLRRTAHTVTGSSDEPRIQAGQKFSLIEHLDPAMNRKWLTVAATHTGTQPQALEEDGSSGATTYQNQFTLIPGDLVWRAQIQPKPQVDGPCIATVTGPAGEEIYCDEHGRVKVQFPWDRYGSSDEKSSCWVRVAHGWAGTQYGFIAIPRIGHEVIVSFLNGDPDQPIITGRTYHASNLSPYPLPDNKTRTVIRTQTHQGEGFNEIRFEDQAGVEEIFMHAQKDQNNVVNNDETTQVGHDRTENVGNNETITIGNDRTESVGNNETITIGNDRKETVGGNEVVTIKGNQAETIAIAKAESVGAAKALTIGAAYQVSVGAAMNKSVGLSDTSQIGGSKSTSVAKKIAYDAGDEITLTTGKASLTMKSDGTIILKGVDITLSGSGEIKTKAKQNVVIKGKKVLEN</sequence>
<gene>
    <name evidence="5" type="ORF">VA7868_03560</name>
</gene>
<dbReference type="InterPro" id="IPR050708">
    <property type="entry name" value="T6SS_VgrG/RHS"/>
</dbReference>
<accession>A0A1M6AF53</accession>
<feature type="region of interest" description="Disordered" evidence="2">
    <location>
        <begin position="522"/>
        <end position="547"/>
    </location>
</feature>
<evidence type="ECO:0000313" key="6">
    <source>
        <dbReference type="Proteomes" id="UP000184608"/>
    </source>
</evidence>
<evidence type="ECO:0000259" key="4">
    <source>
        <dbReference type="Pfam" id="PF22178"/>
    </source>
</evidence>
<dbReference type="PANTHER" id="PTHR32305:SF11">
    <property type="entry name" value="TYPE VI SECRETION SYSTEM SPIKE PROTEIN VGRG3"/>
    <property type="match status" value="1"/>
</dbReference>
<reference evidence="5 6" key="1">
    <citation type="submission" date="2016-11" db="EMBL/GenBank/DDBJ databases">
        <authorList>
            <person name="Jaros S."/>
            <person name="Januszkiewicz K."/>
            <person name="Wedrychowicz H."/>
        </authorList>
    </citation>
    <scope>NUCLEOTIDE SEQUENCE [LARGE SCALE GENOMIC DNA]</scope>
    <source>
        <strain evidence="5 6">CECT 7868</strain>
    </source>
</reference>
<dbReference type="EMBL" id="FQXZ01000039">
    <property type="protein sequence ID" value="SHI35031.1"/>
    <property type="molecule type" value="Genomic_DNA"/>
</dbReference>
<dbReference type="RefSeq" id="WP_073605159.1">
    <property type="nucleotide sequence ID" value="NZ_FQXZ01000039.1"/>
</dbReference>
<dbReference type="NCBIfam" id="TIGR03361">
    <property type="entry name" value="VI_Rhs_Vgr"/>
    <property type="match status" value="1"/>
</dbReference>
<name>A0A1M6AF53_9VIBR</name>
<comment type="similarity">
    <text evidence="1">Belongs to the VgrG protein family.</text>
</comment>
<dbReference type="InterPro" id="IPR006531">
    <property type="entry name" value="Gp5/Vgr_OB"/>
</dbReference>
<dbReference type="Proteomes" id="UP000184608">
    <property type="component" value="Unassembled WGS sequence"/>
</dbReference>
<dbReference type="Gene3D" id="3.55.50.10">
    <property type="entry name" value="Baseplate protein-like domains"/>
    <property type="match status" value="1"/>
</dbReference>
<dbReference type="Gene3D" id="2.40.50.230">
    <property type="entry name" value="Gp5 N-terminal domain"/>
    <property type="match status" value="1"/>
</dbReference>
<dbReference type="Pfam" id="PF22178">
    <property type="entry name" value="Gp5_trimer_C"/>
    <property type="match status" value="1"/>
</dbReference>
<dbReference type="InterPro" id="IPR017847">
    <property type="entry name" value="T6SS_RhsGE_Vgr_subset"/>
</dbReference>
<evidence type="ECO:0000256" key="2">
    <source>
        <dbReference type="SAM" id="MobiDB-lite"/>
    </source>
</evidence>
<dbReference type="Gene3D" id="2.30.110.50">
    <property type="match status" value="1"/>
</dbReference>
<dbReference type="InterPro" id="IPR054030">
    <property type="entry name" value="Gp5_Vgr_C"/>
</dbReference>
<dbReference type="SUPFAM" id="SSF69349">
    <property type="entry name" value="Phage fibre proteins"/>
    <property type="match status" value="1"/>
</dbReference>
<feature type="compositionally biased region" description="Polar residues" evidence="2">
    <location>
        <begin position="528"/>
        <end position="547"/>
    </location>
</feature>
<dbReference type="Gene3D" id="4.10.220.110">
    <property type="match status" value="1"/>
</dbReference>
<evidence type="ECO:0000259" key="3">
    <source>
        <dbReference type="Pfam" id="PF04717"/>
    </source>
</evidence>
<proteinExistence type="inferred from homology"/>
<dbReference type="STRING" id="1216006.VA7868_03560"/>
<organism evidence="5 6">
    <name type="scientific">Vibrio aerogenes CECT 7868</name>
    <dbReference type="NCBI Taxonomy" id="1216006"/>
    <lineage>
        <taxon>Bacteria</taxon>
        <taxon>Pseudomonadati</taxon>
        <taxon>Pseudomonadota</taxon>
        <taxon>Gammaproteobacteria</taxon>
        <taxon>Vibrionales</taxon>
        <taxon>Vibrionaceae</taxon>
        <taxon>Vibrio</taxon>
    </lineage>
</organism>
<dbReference type="NCBIfam" id="TIGR01646">
    <property type="entry name" value="vgr_GE"/>
    <property type="match status" value="1"/>
</dbReference>
<feature type="domain" description="Gp5/Type VI secretion system Vgr C-terminal trimerisation" evidence="4">
    <location>
        <begin position="476"/>
        <end position="584"/>
    </location>
</feature>
<dbReference type="Pfam" id="PF04717">
    <property type="entry name" value="Phage_base_V"/>
    <property type="match status" value="1"/>
</dbReference>
<feature type="domain" description="Gp5/Type VI secretion system Vgr protein OB-fold" evidence="3">
    <location>
        <begin position="392"/>
        <end position="458"/>
    </location>
</feature>
<evidence type="ECO:0000313" key="5">
    <source>
        <dbReference type="EMBL" id="SHI35031.1"/>
    </source>
</evidence>
<keyword evidence="6" id="KW-1185">Reference proteome</keyword>
<dbReference type="AlphaFoldDB" id="A0A1M6AF53"/>
<protein>
    <submittedName>
        <fullName evidence="5">Phage-related baseplate assembly protein</fullName>
    </submittedName>
</protein>
<dbReference type="Pfam" id="PF05954">
    <property type="entry name" value="Phage_GPD"/>
    <property type="match status" value="1"/>
</dbReference>